<dbReference type="EMBL" id="UAWN01000015">
    <property type="protein sequence ID" value="SQC40129.1"/>
    <property type="molecule type" value="Genomic_DNA"/>
</dbReference>
<feature type="transmembrane region" description="Helical" evidence="8">
    <location>
        <begin position="6"/>
        <end position="24"/>
    </location>
</feature>
<dbReference type="AlphaFoldDB" id="A0A2X3GUF9"/>
<dbReference type="GO" id="GO:0005886">
    <property type="term" value="C:plasma membrane"/>
    <property type="evidence" value="ECO:0007669"/>
    <property type="project" value="UniProtKB-SubCell"/>
</dbReference>
<evidence type="ECO:0000256" key="6">
    <source>
        <dbReference type="ARBA" id="ARBA00022989"/>
    </source>
</evidence>
<accession>A0A2X3GUF9</accession>
<gene>
    <name evidence="10" type="primary">dppB_2</name>
    <name evidence="10" type="ORF">NCTC9128_06121</name>
</gene>
<dbReference type="PANTHER" id="PTHR43163:SF8">
    <property type="entry name" value="D,D-DIPEPTIDE TRANSPORT SYSTEM PERMEASE PROTEIN DDPB-RELATED"/>
    <property type="match status" value="1"/>
</dbReference>
<dbReference type="Pfam" id="PF00528">
    <property type="entry name" value="BPD_transp_1"/>
    <property type="match status" value="1"/>
</dbReference>
<evidence type="ECO:0000259" key="9">
    <source>
        <dbReference type="PROSITE" id="PS50928"/>
    </source>
</evidence>
<proteinExistence type="inferred from homology"/>
<dbReference type="SUPFAM" id="SSF161098">
    <property type="entry name" value="MetI-like"/>
    <property type="match status" value="1"/>
</dbReference>
<reference evidence="10 11" key="1">
    <citation type="submission" date="2018-06" db="EMBL/GenBank/DDBJ databases">
        <authorList>
            <consortium name="Pathogen Informatics"/>
            <person name="Doyle S."/>
        </authorList>
    </citation>
    <scope>NUCLEOTIDE SEQUENCE [LARGE SCALE GENOMIC DNA]</scope>
    <source>
        <strain evidence="10 11">NCTC9128</strain>
    </source>
</reference>
<dbReference type="GO" id="GO:0071916">
    <property type="term" value="F:dipeptide transmembrane transporter activity"/>
    <property type="evidence" value="ECO:0007669"/>
    <property type="project" value="TreeGrafter"/>
</dbReference>
<evidence type="ECO:0000256" key="1">
    <source>
        <dbReference type="ARBA" id="ARBA00004429"/>
    </source>
</evidence>
<evidence type="ECO:0000256" key="7">
    <source>
        <dbReference type="ARBA" id="ARBA00023136"/>
    </source>
</evidence>
<keyword evidence="2 8" id="KW-0813">Transport</keyword>
<evidence type="ECO:0000256" key="3">
    <source>
        <dbReference type="ARBA" id="ARBA00022475"/>
    </source>
</evidence>
<dbReference type="InterPro" id="IPR035906">
    <property type="entry name" value="MetI-like_sf"/>
</dbReference>
<comment type="subcellular location">
    <subcellularLocation>
        <location evidence="1">Cell inner membrane</location>
        <topology evidence="1">Multi-pass membrane protein</topology>
    </subcellularLocation>
    <subcellularLocation>
        <location evidence="8">Cell membrane</location>
        <topology evidence="8">Multi-pass membrane protein</topology>
    </subcellularLocation>
</comment>
<dbReference type="Proteomes" id="UP000251088">
    <property type="component" value="Unassembled WGS sequence"/>
</dbReference>
<sequence>MFWNAINHLILPASLLGFHSLAYISRMTRSFMLAQLSQEFIITARVKGLTERQVIWNHAFRNILVQLLTVVALAYGALLEGAVLIETVFSWPGFGSYLTGSLLLAI</sequence>
<keyword evidence="4" id="KW-0997">Cell inner membrane</keyword>
<evidence type="ECO:0000256" key="5">
    <source>
        <dbReference type="ARBA" id="ARBA00022692"/>
    </source>
</evidence>
<keyword evidence="6 8" id="KW-1133">Transmembrane helix</keyword>
<evidence type="ECO:0000256" key="2">
    <source>
        <dbReference type="ARBA" id="ARBA00022448"/>
    </source>
</evidence>
<evidence type="ECO:0000313" key="10">
    <source>
        <dbReference type="EMBL" id="SQC40129.1"/>
    </source>
</evidence>
<dbReference type="PROSITE" id="PS50928">
    <property type="entry name" value="ABC_TM1"/>
    <property type="match status" value="1"/>
</dbReference>
<evidence type="ECO:0000313" key="11">
    <source>
        <dbReference type="Proteomes" id="UP000251088"/>
    </source>
</evidence>
<dbReference type="PANTHER" id="PTHR43163">
    <property type="entry name" value="DIPEPTIDE TRANSPORT SYSTEM PERMEASE PROTEIN DPPB-RELATED"/>
    <property type="match status" value="1"/>
</dbReference>
<evidence type="ECO:0000256" key="4">
    <source>
        <dbReference type="ARBA" id="ARBA00022519"/>
    </source>
</evidence>
<dbReference type="InterPro" id="IPR000515">
    <property type="entry name" value="MetI-like"/>
</dbReference>
<keyword evidence="3" id="KW-1003">Cell membrane</keyword>
<feature type="domain" description="ABC transmembrane type-1" evidence="9">
    <location>
        <begin position="1"/>
        <end position="106"/>
    </location>
</feature>
<dbReference type="CDD" id="cd06261">
    <property type="entry name" value="TM_PBP2"/>
    <property type="match status" value="1"/>
</dbReference>
<name>A0A2X3GUF9_KLEPN</name>
<comment type="similarity">
    <text evidence="8">Belongs to the binding-protein-dependent transport system permease family.</text>
</comment>
<dbReference type="Gene3D" id="1.10.3720.10">
    <property type="entry name" value="MetI-like"/>
    <property type="match status" value="1"/>
</dbReference>
<organism evidence="10 11">
    <name type="scientific">Klebsiella pneumoniae</name>
    <dbReference type="NCBI Taxonomy" id="573"/>
    <lineage>
        <taxon>Bacteria</taxon>
        <taxon>Pseudomonadati</taxon>
        <taxon>Pseudomonadota</taxon>
        <taxon>Gammaproteobacteria</taxon>
        <taxon>Enterobacterales</taxon>
        <taxon>Enterobacteriaceae</taxon>
        <taxon>Klebsiella/Raoultella group</taxon>
        <taxon>Klebsiella</taxon>
        <taxon>Klebsiella pneumoniae complex</taxon>
    </lineage>
</organism>
<keyword evidence="7 8" id="KW-0472">Membrane</keyword>
<protein>
    <submittedName>
        <fullName evidence="10">Dipeptide transport system permease DppB</fullName>
    </submittedName>
</protein>
<keyword evidence="5 8" id="KW-0812">Transmembrane</keyword>
<feature type="transmembrane region" description="Helical" evidence="8">
    <location>
        <begin position="59"/>
        <end position="78"/>
    </location>
</feature>
<evidence type="ECO:0000256" key="8">
    <source>
        <dbReference type="RuleBase" id="RU363032"/>
    </source>
</evidence>